<evidence type="ECO:0000256" key="1">
    <source>
        <dbReference type="ARBA" id="ARBA00009277"/>
    </source>
</evidence>
<dbReference type="InterPro" id="IPR036397">
    <property type="entry name" value="RNaseH_sf"/>
</dbReference>
<accession>A0A935PZ06</accession>
<dbReference type="NCBIfam" id="NF033546">
    <property type="entry name" value="transpos_IS21"/>
    <property type="match status" value="1"/>
</dbReference>
<dbReference type="SUPFAM" id="SSF53098">
    <property type="entry name" value="Ribonuclease H-like"/>
    <property type="match status" value="1"/>
</dbReference>
<dbReference type="InterPro" id="IPR054353">
    <property type="entry name" value="IstA-like_C"/>
</dbReference>
<dbReference type="Pfam" id="PF00665">
    <property type="entry name" value="rve"/>
    <property type="match status" value="1"/>
</dbReference>
<dbReference type="EMBL" id="JADJMH010000015">
    <property type="protein sequence ID" value="MBK7675993.1"/>
    <property type="molecule type" value="Genomic_DNA"/>
</dbReference>
<organism evidence="3 4">
    <name type="scientific">Candidatus Accumulibacter proximus</name>
    <dbReference type="NCBI Taxonomy" id="2954385"/>
    <lineage>
        <taxon>Bacteria</taxon>
        <taxon>Pseudomonadati</taxon>
        <taxon>Pseudomonadota</taxon>
        <taxon>Betaproteobacteria</taxon>
        <taxon>Candidatus Accumulibacter</taxon>
    </lineage>
</organism>
<name>A0A935PZ06_9PROT</name>
<dbReference type="AlphaFoldDB" id="A0A935PZ06"/>
<comment type="similarity">
    <text evidence="1">Belongs to the transposase IS21/IS408/IS1162 family.</text>
</comment>
<feature type="domain" description="Integrase catalytic" evidence="2">
    <location>
        <begin position="110"/>
        <end position="285"/>
    </location>
</feature>
<dbReference type="Proteomes" id="UP000697998">
    <property type="component" value="Unassembled WGS sequence"/>
</dbReference>
<dbReference type="Pfam" id="PF22483">
    <property type="entry name" value="Mu-transpos_C_2"/>
    <property type="match status" value="1"/>
</dbReference>
<dbReference type="PROSITE" id="PS50994">
    <property type="entry name" value="INTEGRASE"/>
    <property type="match status" value="1"/>
</dbReference>
<sequence>MINYEMYCKIKDCHDRQQLTIAQTARALDLHPDTVAKWVGCPQFHARQSAPRSSRLDPFKNRIIRLLETHPYSAQQIYQRLREEGFAGGTMVKTYVSKVRPVRRQAFLKLVFAPGECAQVDWGEYGTIAVGSTRRRLSFFVMVLCHSRLMYVEFTVSQTMEHFLAAHENAFAAFRGCPGRLMIDNLKSAVLSRVVGEAPAFNPRYVDFARHWGFGISPCNVAKGNEKGRVENGVGYVKKNFLNGLDLLDFSAVNPAAEVWLATIANVRIHGETHQRPVDRFKDEQALLQPLNPMPYDIGRIQSQRASKQFRVALDTNHYSVPAELASQRVTLKAYPDRVCIYHQDQLVARHVRSYDRRQDIEDPDHPKALLAQRRNAREQRLLVQFLSLSRDAQAYLEGIEQRRVNPRHHLRKIVALSEIYGVDAVDRAIQDGMAFAAYSCEYVANILEMRARETPEPGALHLTRRQDLLDIEIAAPDLSPYERHGDGG</sequence>
<evidence type="ECO:0000313" key="3">
    <source>
        <dbReference type="EMBL" id="MBK7675993.1"/>
    </source>
</evidence>
<evidence type="ECO:0000259" key="2">
    <source>
        <dbReference type="PROSITE" id="PS50994"/>
    </source>
</evidence>
<proteinExistence type="inferred from homology"/>
<reference evidence="3 4" key="1">
    <citation type="submission" date="2020-10" db="EMBL/GenBank/DDBJ databases">
        <title>Connecting structure to function with the recovery of over 1000 high-quality activated sludge metagenome-assembled genomes encoding full-length rRNA genes using long-read sequencing.</title>
        <authorList>
            <person name="Singleton C.M."/>
            <person name="Petriglieri F."/>
            <person name="Kristensen J.M."/>
            <person name="Kirkegaard R.H."/>
            <person name="Michaelsen T.Y."/>
            <person name="Andersen M.H."/>
            <person name="Karst S.M."/>
            <person name="Dueholm M.S."/>
            <person name="Nielsen P.H."/>
            <person name="Albertsen M."/>
        </authorList>
    </citation>
    <scope>NUCLEOTIDE SEQUENCE [LARGE SCALE GENOMIC DNA]</scope>
    <source>
        <strain evidence="3">EsbW_18-Q3-R4-48_BATAC.285</strain>
    </source>
</reference>
<comment type="caution">
    <text evidence="3">The sequence shown here is derived from an EMBL/GenBank/DDBJ whole genome shotgun (WGS) entry which is preliminary data.</text>
</comment>
<dbReference type="InterPro" id="IPR001584">
    <property type="entry name" value="Integrase_cat-core"/>
</dbReference>
<dbReference type="Gene3D" id="3.30.420.10">
    <property type="entry name" value="Ribonuclease H-like superfamily/Ribonuclease H"/>
    <property type="match status" value="1"/>
</dbReference>
<gene>
    <name evidence="3" type="ORF">IPJ27_15250</name>
</gene>
<dbReference type="InterPro" id="IPR012337">
    <property type="entry name" value="RNaseH-like_sf"/>
</dbReference>
<evidence type="ECO:0000313" key="4">
    <source>
        <dbReference type="Proteomes" id="UP000697998"/>
    </source>
</evidence>
<protein>
    <submittedName>
        <fullName evidence="3">IS21 family transposase</fullName>
    </submittedName>
</protein>
<dbReference type="GO" id="GO:0015074">
    <property type="term" value="P:DNA integration"/>
    <property type="evidence" value="ECO:0007669"/>
    <property type="project" value="InterPro"/>
</dbReference>
<dbReference type="GO" id="GO:0003676">
    <property type="term" value="F:nucleic acid binding"/>
    <property type="evidence" value="ECO:0007669"/>
    <property type="project" value="InterPro"/>
</dbReference>
<dbReference type="PANTHER" id="PTHR35004:SF8">
    <property type="entry name" value="TRANSPOSASE RV3428C-RELATED"/>
    <property type="match status" value="1"/>
</dbReference>
<dbReference type="PANTHER" id="PTHR35004">
    <property type="entry name" value="TRANSPOSASE RV3428C-RELATED"/>
    <property type="match status" value="1"/>
</dbReference>